<evidence type="ECO:0000313" key="11">
    <source>
        <dbReference type="EMBL" id="ACX96387.1"/>
    </source>
</evidence>
<dbReference type="PANTHER" id="PTHR21342:SF1">
    <property type="entry name" value="PHOSPHOPANTETHEINE ADENYLYLTRANSFERASE"/>
    <property type="match status" value="1"/>
</dbReference>
<organism evidence="11 12">
    <name type="scientific">Halothiobacillus neapolitanus (strain ATCC 23641 / DSM 15147 / CIP 104769 / NCIMB 8539 / c2)</name>
    <name type="common">Thiobacillus neapolitanus</name>
    <dbReference type="NCBI Taxonomy" id="555778"/>
    <lineage>
        <taxon>Bacteria</taxon>
        <taxon>Pseudomonadati</taxon>
        <taxon>Pseudomonadota</taxon>
        <taxon>Gammaproteobacteria</taxon>
        <taxon>Chromatiales</taxon>
        <taxon>Halothiobacillaceae</taxon>
        <taxon>Halothiobacillus</taxon>
    </lineage>
</organism>
<evidence type="ECO:0000259" key="10">
    <source>
        <dbReference type="Pfam" id="PF01467"/>
    </source>
</evidence>
<keyword evidence="6 9" id="KW-0460">Magnesium</keyword>
<keyword evidence="1 9" id="KW-0963">Cytoplasm</keyword>
<evidence type="ECO:0000256" key="9">
    <source>
        <dbReference type="HAMAP-Rule" id="MF_00151"/>
    </source>
</evidence>
<dbReference type="Proteomes" id="UP000009102">
    <property type="component" value="Chromosome"/>
</dbReference>
<feature type="binding site" evidence="9">
    <location>
        <position position="17"/>
    </location>
    <ligand>
        <name>ATP</name>
        <dbReference type="ChEBI" id="CHEBI:30616"/>
    </ligand>
</feature>
<feature type="site" description="Transition state stabilizer" evidence="9">
    <location>
        <position position="17"/>
    </location>
</feature>
<keyword evidence="4 9" id="KW-0547">Nucleotide-binding</keyword>
<dbReference type="HOGENOM" id="CLU_100149_0_1_6"/>
<dbReference type="GO" id="GO:0015937">
    <property type="term" value="P:coenzyme A biosynthetic process"/>
    <property type="evidence" value="ECO:0007669"/>
    <property type="project" value="UniProtKB-UniRule"/>
</dbReference>
<comment type="catalytic activity">
    <reaction evidence="8 9">
        <text>(R)-4'-phosphopantetheine + ATP + H(+) = 3'-dephospho-CoA + diphosphate</text>
        <dbReference type="Rhea" id="RHEA:19801"/>
        <dbReference type="ChEBI" id="CHEBI:15378"/>
        <dbReference type="ChEBI" id="CHEBI:30616"/>
        <dbReference type="ChEBI" id="CHEBI:33019"/>
        <dbReference type="ChEBI" id="CHEBI:57328"/>
        <dbReference type="ChEBI" id="CHEBI:61723"/>
        <dbReference type="EC" id="2.7.7.3"/>
    </reaction>
</comment>
<feature type="domain" description="Cytidyltransferase-like" evidence="10">
    <location>
        <begin position="5"/>
        <end position="133"/>
    </location>
</feature>
<evidence type="ECO:0000256" key="8">
    <source>
        <dbReference type="ARBA" id="ARBA00029346"/>
    </source>
</evidence>
<name>D0L114_HALNC</name>
<keyword evidence="5 9" id="KW-0067">ATP-binding</keyword>
<evidence type="ECO:0000256" key="7">
    <source>
        <dbReference type="ARBA" id="ARBA00022993"/>
    </source>
</evidence>
<feature type="binding site" evidence="9">
    <location>
        <begin position="9"/>
        <end position="10"/>
    </location>
    <ligand>
        <name>ATP</name>
        <dbReference type="ChEBI" id="CHEBI:30616"/>
    </ligand>
</feature>
<feature type="binding site" evidence="9">
    <location>
        <position position="73"/>
    </location>
    <ligand>
        <name>substrate</name>
    </ligand>
</feature>
<evidence type="ECO:0000313" key="12">
    <source>
        <dbReference type="Proteomes" id="UP000009102"/>
    </source>
</evidence>
<dbReference type="EMBL" id="CP001801">
    <property type="protein sequence ID" value="ACX96387.1"/>
    <property type="molecule type" value="Genomic_DNA"/>
</dbReference>
<sequence length="174" mass="19034">MKRAIYPGTFDPITFGHIDVARRAAHLYDEVIVAVAAASTKTPLFNLDQRCELALKALECYPNIRVEPFGGLLVDFARQSQSCSIVRGLRAVSDFESEIQMAAVNRRLAPEIETVFLSPTEELGFVSSSIVRELARLGGNVASFVPLHVVDALKEIITHEQATKAGANMLNSPH</sequence>
<dbReference type="NCBIfam" id="TIGR01510">
    <property type="entry name" value="coaD_prev_kdtB"/>
    <property type="match status" value="1"/>
</dbReference>
<dbReference type="EC" id="2.7.7.3" evidence="9"/>
<dbReference type="Gene3D" id="3.40.50.620">
    <property type="entry name" value="HUPs"/>
    <property type="match status" value="1"/>
</dbReference>
<dbReference type="InterPro" id="IPR014729">
    <property type="entry name" value="Rossmann-like_a/b/a_fold"/>
</dbReference>
<keyword evidence="2 9" id="KW-0808">Transferase</keyword>
<dbReference type="GO" id="GO:0005524">
    <property type="term" value="F:ATP binding"/>
    <property type="evidence" value="ECO:0007669"/>
    <property type="project" value="UniProtKB-KW"/>
</dbReference>
<keyword evidence="12" id="KW-1185">Reference proteome</keyword>
<dbReference type="AlphaFoldDB" id="D0L114"/>
<reference evidence="11 12" key="1">
    <citation type="submission" date="2009-10" db="EMBL/GenBank/DDBJ databases">
        <title>Complete sequence of Halothiobacillus neapolitanus c2.</title>
        <authorList>
            <consortium name="US DOE Joint Genome Institute"/>
            <person name="Lucas S."/>
            <person name="Copeland A."/>
            <person name="Lapidus A."/>
            <person name="Glavina del Rio T."/>
            <person name="Tice H."/>
            <person name="Bruce D."/>
            <person name="Goodwin L."/>
            <person name="Pitluck S."/>
            <person name="Davenport K."/>
            <person name="Brettin T."/>
            <person name="Detter J.C."/>
            <person name="Han C."/>
            <person name="Tapia R."/>
            <person name="Larimer F."/>
            <person name="Land M."/>
            <person name="Hauser L."/>
            <person name="Kyrpides N."/>
            <person name="Mikhailova N."/>
            <person name="Kerfeld C."/>
            <person name="Cannon G."/>
            <person name="Heinhort S."/>
        </authorList>
    </citation>
    <scope>NUCLEOTIDE SEQUENCE [LARGE SCALE GENOMIC DNA]</scope>
    <source>
        <strain evidence="12">ATCC 23641 / c2</strain>
    </source>
</reference>
<dbReference type="PRINTS" id="PR01020">
    <property type="entry name" value="LPSBIOSNTHSS"/>
</dbReference>
<evidence type="ECO:0000256" key="6">
    <source>
        <dbReference type="ARBA" id="ARBA00022842"/>
    </source>
</evidence>
<comment type="cofactor">
    <cofactor evidence="9">
        <name>Mg(2+)</name>
        <dbReference type="ChEBI" id="CHEBI:18420"/>
    </cofactor>
</comment>
<keyword evidence="7 9" id="KW-0173">Coenzyme A biosynthesis</keyword>
<comment type="function">
    <text evidence="9">Reversibly transfers an adenylyl group from ATP to 4'-phosphopantetheine, yielding dephospho-CoA (dPCoA) and pyrophosphate.</text>
</comment>
<feature type="binding site" evidence="9">
    <location>
        <begin position="88"/>
        <end position="90"/>
    </location>
    <ligand>
        <name>ATP</name>
        <dbReference type="ChEBI" id="CHEBI:30616"/>
    </ligand>
</feature>
<dbReference type="eggNOG" id="COG0669">
    <property type="taxonomic scope" value="Bacteria"/>
</dbReference>
<feature type="binding site" evidence="9">
    <location>
        <position position="41"/>
    </location>
    <ligand>
        <name>substrate</name>
    </ligand>
</feature>
<evidence type="ECO:0000256" key="3">
    <source>
        <dbReference type="ARBA" id="ARBA00022695"/>
    </source>
</evidence>
<dbReference type="HAMAP" id="MF_00151">
    <property type="entry name" value="PPAT_bact"/>
    <property type="match status" value="1"/>
</dbReference>
<feature type="binding site" evidence="9">
    <location>
        <position position="87"/>
    </location>
    <ligand>
        <name>substrate</name>
    </ligand>
</feature>
<feature type="binding site" evidence="9">
    <location>
        <position position="98"/>
    </location>
    <ligand>
        <name>ATP</name>
        <dbReference type="ChEBI" id="CHEBI:30616"/>
    </ligand>
</feature>
<dbReference type="GO" id="GO:0005737">
    <property type="term" value="C:cytoplasm"/>
    <property type="evidence" value="ECO:0007669"/>
    <property type="project" value="UniProtKB-SubCell"/>
</dbReference>
<evidence type="ECO:0000256" key="4">
    <source>
        <dbReference type="ARBA" id="ARBA00022741"/>
    </source>
</evidence>
<comment type="subunit">
    <text evidence="9">Homohexamer.</text>
</comment>
<keyword evidence="3 9" id="KW-0548">Nucleotidyltransferase</keyword>
<dbReference type="KEGG" id="hna:Hneap_1557"/>
<dbReference type="OrthoDB" id="9806661at2"/>
<feature type="binding site" evidence="9">
    <location>
        <begin position="123"/>
        <end position="129"/>
    </location>
    <ligand>
        <name>ATP</name>
        <dbReference type="ChEBI" id="CHEBI:30616"/>
    </ligand>
</feature>
<evidence type="ECO:0000256" key="5">
    <source>
        <dbReference type="ARBA" id="ARBA00022840"/>
    </source>
</evidence>
<comment type="pathway">
    <text evidence="9">Cofactor biosynthesis; coenzyme A biosynthesis; CoA from (R)-pantothenate: step 4/5.</text>
</comment>
<dbReference type="RefSeq" id="WP_012824421.1">
    <property type="nucleotide sequence ID" value="NC_013422.1"/>
</dbReference>
<accession>D0L114</accession>
<feature type="binding site" evidence="9">
    <location>
        <position position="9"/>
    </location>
    <ligand>
        <name>substrate</name>
    </ligand>
</feature>
<dbReference type="NCBIfam" id="TIGR00125">
    <property type="entry name" value="cyt_tran_rel"/>
    <property type="match status" value="1"/>
</dbReference>
<dbReference type="Pfam" id="PF01467">
    <property type="entry name" value="CTP_transf_like"/>
    <property type="match status" value="1"/>
</dbReference>
<dbReference type="STRING" id="555778.Hneap_1557"/>
<dbReference type="UniPathway" id="UPA00241">
    <property type="reaction ID" value="UER00355"/>
</dbReference>
<evidence type="ECO:0000256" key="1">
    <source>
        <dbReference type="ARBA" id="ARBA00022490"/>
    </source>
</evidence>
<dbReference type="PANTHER" id="PTHR21342">
    <property type="entry name" value="PHOSPHOPANTETHEINE ADENYLYLTRANSFERASE"/>
    <property type="match status" value="1"/>
</dbReference>
<dbReference type="CDD" id="cd02163">
    <property type="entry name" value="PPAT"/>
    <property type="match status" value="1"/>
</dbReference>
<dbReference type="InterPro" id="IPR004821">
    <property type="entry name" value="Cyt_trans-like"/>
</dbReference>
<comment type="subcellular location">
    <subcellularLocation>
        <location evidence="9">Cytoplasm</location>
    </subcellularLocation>
</comment>
<dbReference type="GO" id="GO:0004595">
    <property type="term" value="F:pantetheine-phosphate adenylyltransferase activity"/>
    <property type="evidence" value="ECO:0007669"/>
    <property type="project" value="UniProtKB-UniRule"/>
</dbReference>
<dbReference type="InterPro" id="IPR001980">
    <property type="entry name" value="PPAT"/>
</dbReference>
<gene>
    <name evidence="9" type="primary">coaD</name>
    <name evidence="11" type="ordered locus">Hneap_1557</name>
</gene>
<dbReference type="SUPFAM" id="SSF52374">
    <property type="entry name" value="Nucleotidylyl transferase"/>
    <property type="match status" value="1"/>
</dbReference>
<protein>
    <recommendedName>
        <fullName evidence="9">Phosphopantetheine adenylyltransferase</fullName>
        <ecNumber evidence="9">2.7.7.3</ecNumber>
    </recommendedName>
    <alternativeName>
        <fullName evidence="9">Dephospho-CoA pyrophosphorylase</fullName>
    </alternativeName>
    <alternativeName>
        <fullName evidence="9">Pantetheine-phosphate adenylyltransferase</fullName>
        <shortName evidence="9">PPAT</shortName>
    </alternativeName>
</protein>
<comment type="similarity">
    <text evidence="9">Belongs to the bacterial CoaD family.</text>
</comment>
<evidence type="ECO:0000256" key="2">
    <source>
        <dbReference type="ARBA" id="ARBA00022679"/>
    </source>
</evidence>
<proteinExistence type="inferred from homology"/>